<dbReference type="EMBL" id="JBIBDZ010000019">
    <property type="protein sequence ID" value="MFF5924165.1"/>
    <property type="molecule type" value="Genomic_DNA"/>
</dbReference>
<comment type="caution">
    <text evidence="1">The sequence shown here is derived from an EMBL/GenBank/DDBJ whole genome shotgun (WGS) entry which is preliminary data.</text>
</comment>
<dbReference type="RefSeq" id="WP_388311988.1">
    <property type="nucleotide sequence ID" value="NZ_JBIBDZ010000019.1"/>
</dbReference>
<organism evidence="1 2">
    <name type="scientific">Streptomyces flavochromogenes</name>
    <dbReference type="NCBI Taxonomy" id="68199"/>
    <lineage>
        <taxon>Bacteria</taxon>
        <taxon>Bacillati</taxon>
        <taxon>Actinomycetota</taxon>
        <taxon>Actinomycetes</taxon>
        <taxon>Kitasatosporales</taxon>
        <taxon>Streptomycetaceae</taxon>
        <taxon>Streptomyces</taxon>
    </lineage>
</organism>
<evidence type="ECO:0000313" key="2">
    <source>
        <dbReference type="Proteomes" id="UP001602370"/>
    </source>
</evidence>
<dbReference type="Gene3D" id="3.40.50.300">
    <property type="entry name" value="P-loop containing nucleotide triphosphate hydrolases"/>
    <property type="match status" value="1"/>
</dbReference>
<gene>
    <name evidence="1" type="ORF">ACFY8C_38445</name>
</gene>
<proteinExistence type="predicted"/>
<accession>A0ABW6Y322</accession>
<name>A0ABW6Y322_9ACTN</name>
<evidence type="ECO:0000313" key="1">
    <source>
        <dbReference type="EMBL" id="MFF5924165.1"/>
    </source>
</evidence>
<reference evidence="1 2" key="1">
    <citation type="submission" date="2024-10" db="EMBL/GenBank/DDBJ databases">
        <title>The Natural Products Discovery Center: Release of the First 8490 Sequenced Strains for Exploring Actinobacteria Biosynthetic Diversity.</title>
        <authorList>
            <person name="Kalkreuter E."/>
            <person name="Kautsar S.A."/>
            <person name="Yang D."/>
            <person name="Bader C.D."/>
            <person name="Teijaro C.N."/>
            <person name="Fluegel L."/>
            <person name="Davis C.M."/>
            <person name="Simpson J.R."/>
            <person name="Lauterbach L."/>
            <person name="Steele A.D."/>
            <person name="Gui C."/>
            <person name="Meng S."/>
            <person name="Li G."/>
            <person name="Viehrig K."/>
            <person name="Ye F."/>
            <person name="Su P."/>
            <person name="Kiefer A.F."/>
            <person name="Nichols A."/>
            <person name="Cepeda A.J."/>
            <person name="Yan W."/>
            <person name="Fan B."/>
            <person name="Jiang Y."/>
            <person name="Adhikari A."/>
            <person name="Zheng C.-J."/>
            <person name="Schuster L."/>
            <person name="Cowan T.M."/>
            <person name="Smanski M.J."/>
            <person name="Chevrette M.G."/>
            <person name="De Carvalho L.P.S."/>
            <person name="Shen B."/>
        </authorList>
    </citation>
    <scope>NUCLEOTIDE SEQUENCE [LARGE SCALE GENOMIC DNA]</scope>
    <source>
        <strain evidence="1 2">NPDC012605</strain>
    </source>
</reference>
<protein>
    <submittedName>
        <fullName evidence="1">Plasmid partition protein</fullName>
    </submittedName>
</protein>
<keyword evidence="2" id="KW-1185">Reference proteome</keyword>
<dbReference type="InterPro" id="IPR027417">
    <property type="entry name" value="P-loop_NTPase"/>
</dbReference>
<dbReference type="Proteomes" id="UP001602370">
    <property type="component" value="Unassembled WGS sequence"/>
</dbReference>
<sequence length="227" mass="24382">MLIASLKPRTMGGTTNTGLLIYALDRAGYPVTGYDADESLQLSAWARDVDDFPCEVHEADTPAFAETVYGEMDHSRINVVDAGHAENHPDIVDSILEVADLAIVTVSPTNPDYDRLTTPERGTPLAKVIRRSAALRDSGKPPATVVLLNRCQAGANSPRKFADLLAGGGKDGSLPKWDVLSTRIPRRESIASAVGFPCDKPERKAPYDALVTELTRLGYLPAPGASR</sequence>